<proteinExistence type="inferred from homology"/>
<dbReference type="HAMAP" id="MF_00199">
    <property type="entry name" value="ApaH"/>
    <property type="match status" value="1"/>
</dbReference>
<dbReference type="EC" id="3.6.1.41" evidence="5"/>
<dbReference type="RefSeq" id="WP_091645949.1">
    <property type="nucleotide sequence ID" value="NZ_FOEG01000011.1"/>
</dbReference>
<dbReference type="Proteomes" id="UP000199657">
    <property type="component" value="Unassembled WGS sequence"/>
</dbReference>
<dbReference type="NCBIfam" id="NF001204">
    <property type="entry name" value="PRK00166.1"/>
    <property type="match status" value="1"/>
</dbReference>
<name>A0A1H8VDI1_9GAMM</name>
<dbReference type="PANTHER" id="PTHR40942:SF4">
    <property type="entry name" value="CYTOCHROME C5"/>
    <property type="match status" value="1"/>
</dbReference>
<dbReference type="PIRSF" id="PIRSF000903">
    <property type="entry name" value="B5n-ttraPtase_sm"/>
    <property type="match status" value="1"/>
</dbReference>
<dbReference type="InterPro" id="IPR004843">
    <property type="entry name" value="Calcineurin-like_PHP"/>
</dbReference>
<protein>
    <recommendedName>
        <fullName evidence="5">Bis(5'-nucleosyl)-tetraphosphatase, symmetrical</fullName>
        <ecNumber evidence="5">3.6.1.41</ecNumber>
    </recommendedName>
    <alternativeName>
        <fullName evidence="5">Ap4A hydrolase</fullName>
    </alternativeName>
    <alternativeName>
        <fullName evidence="5">Diadenosine 5',5'''-P1,P4-tetraphosphate pyrophosphohydrolase</fullName>
    </alternativeName>
    <alternativeName>
        <fullName evidence="5">Diadenosine tetraphosphatase</fullName>
    </alternativeName>
</protein>
<dbReference type="CDD" id="cd07422">
    <property type="entry name" value="MPP_ApaH"/>
    <property type="match status" value="1"/>
</dbReference>
<evidence type="ECO:0000259" key="6">
    <source>
        <dbReference type="Pfam" id="PF00149"/>
    </source>
</evidence>
<evidence type="ECO:0000313" key="8">
    <source>
        <dbReference type="Proteomes" id="UP000199657"/>
    </source>
</evidence>
<sequence>MAVYCIGDIQGCNSELQRLLEQLQFDPQRDLIWFVGDIVNRGPESLEALRFVHSLGNSAVTILGNHDIHLLAAWRGHASLKPADTLQDVLDAPDADELLHWLRRQPLMVEDSRLGYAMLHAGLYPRWTLTEAREYAREAEAALAAPEPEFDAFMANLYGDRPDRWSPTLTGWDRLRFIINAFTRMRYCDAEGRLLMDYKGAPETRPHGYVPWFEVPGRRPVGEPLTVVSGHWSTLGFEEGTGFVAIDTGCLWGGTLTAIRLDGTRERTAYQCPGARRPGG</sequence>
<feature type="domain" description="Calcineurin-like phosphoesterase" evidence="6">
    <location>
        <begin position="1"/>
        <end position="144"/>
    </location>
</feature>
<gene>
    <name evidence="5" type="primary">apaH</name>
    <name evidence="7" type="ORF">SAMN04488052_11183</name>
</gene>
<keyword evidence="3 5" id="KW-0378">Hydrolase</keyword>
<accession>A0A1H8VDI1</accession>
<evidence type="ECO:0000256" key="2">
    <source>
        <dbReference type="ARBA" id="ARBA00005419"/>
    </source>
</evidence>
<evidence type="ECO:0000256" key="1">
    <source>
        <dbReference type="ARBA" id="ARBA00003413"/>
    </source>
</evidence>
<dbReference type="Gene3D" id="3.60.21.10">
    <property type="match status" value="1"/>
</dbReference>
<keyword evidence="8" id="KW-1185">Reference proteome</keyword>
<dbReference type="GO" id="GO:0008803">
    <property type="term" value="F:bis(5'-nucleosyl)-tetraphosphatase (symmetrical) activity"/>
    <property type="evidence" value="ECO:0007669"/>
    <property type="project" value="UniProtKB-UniRule"/>
</dbReference>
<dbReference type="Pfam" id="PF00149">
    <property type="entry name" value="Metallophos"/>
    <property type="match status" value="1"/>
</dbReference>
<evidence type="ECO:0000256" key="4">
    <source>
        <dbReference type="ARBA" id="ARBA00049417"/>
    </source>
</evidence>
<dbReference type="SUPFAM" id="SSF56300">
    <property type="entry name" value="Metallo-dependent phosphatases"/>
    <property type="match status" value="1"/>
</dbReference>
<comment type="similarity">
    <text evidence="2 5">Belongs to the Ap4A hydrolase family.</text>
</comment>
<evidence type="ECO:0000256" key="5">
    <source>
        <dbReference type="HAMAP-Rule" id="MF_00199"/>
    </source>
</evidence>
<dbReference type="EMBL" id="FOEG01000011">
    <property type="protein sequence ID" value="SEP13323.1"/>
    <property type="molecule type" value="Genomic_DNA"/>
</dbReference>
<dbReference type="STRING" id="406100.SAMN04488052_11183"/>
<organism evidence="7 8">
    <name type="scientific">Aquisalimonas asiatica</name>
    <dbReference type="NCBI Taxonomy" id="406100"/>
    <lineage>
        <taxon>Bacteria</taxon>
        <taxon>Pseudomonadati</taxon>
        <taxon>Pseudomonadota</taxon>
        <taxon>Gammaproteobacteria</taxon>
        <taxon>Chromatiales</taxon>
        <taxon>Ectothiorhodospiraceae</taxon>
        <taxon>Aquisalimonas</taxon>
    </lineage>
</organism>
<evidence type="ECO:0000256" key="3">
    <source>
        <dbReference type="ARBA" id="ARBA00022801"/>
    </source>
</evidence>
<dbReference type="InterPro" id="IPR004617">
    <property type="entry name" value="ApaH"/>
</dbReference>
<dbReference type="PANTHER" id="PTHR40942">
    <property type="match status" value="1"/>
</dbReference>
<comment type="function">
    <text evidence="1 5">Hydrolyzes diadenosine 5',5'''-P1,P4-tetraphosphate to yield ADP.</text>
</comment>
<dbReference type="NCBIfam" id="TIGR00668">
    <property type="entry name" value="apaH"/>
    <property type="match status" value="1"/>
</dbReference>
<dbReference type="InterPro" id="IPR029052">
    <property type="entry name" value="Metallo-depent_PP-like"/>
</dbReference>
<dbReference type="AlphaFoldDB" id="A0A1H8VDI1"/>
<evidence type="ECO:0000313" key="7">
    <source>
        <dbReference type="EMBL" id="SEP13323.1"/>
    </source>
</evidence>
<reference evidence="7 8" key="1">
    <citation type="submission" date="2016-10" db="EMBL/GenBank/DDBJ databases">
        <authorList>
            <person name="de Groot N.N."/>
        </authorList>
    </citation>
    <scope>NUCLEOTIDE SEQUENCE [LARGE SCALE GENOMIC DNA]</scope>
    <source>
        <strain evidence="7 8">CGMCC 1.6291</strain>
    </source>
</reference>
<comment type="catalytic activity">
    <reaction evidence="4 5">
        <text>P(1),P(4)-bis(5'-adenosyl) tetraphosphate + H2O = 2 ADP + 2 H(+)</text>
        <dbReference type="Rhea" id="RHEA:24252"/>
        <dbReference type="ChEBI" id="CHEBI:15377"/>
        <dbReference type="ChEBI" id="CHEBI:15378"/>
        <dbReference type="ChEBI" id="CHEBI:58141"/>
        <dbReference type="ChEBI" id="CHEBI:456216"/>
        <dbReference type="EC" id="3.6.1.41"/>
    </reaction>
</comment>
<dbReference type="OrthoDB" id="9807890at2"/>